<evidence type="ECO:0000259" key="5">
    <source>
        <dbReference type="PROSITE" id="PS50931"/>
    </source>
</evidence>
<feature type="domain" description="HTH lysR-type" evidence="5">
    <location>
        <begin position="16"/>
        <end position="73"/>
    </location>
</feature>
<dbReference type="PROSITE" id="PS50931">
    <property type="entry name" value="HTH_LYSR"/>
    <property type="match status" value="1"/>
</dbReference>
<evidence type="ECO:0000256" key="1">
    <source>
        <dbReference type="ARBA" id="ARBA00009437"/>
    </source>
</evidence>
<protein>
    <submittedName>
        <fullName evidence="6">DNA-binding transcriptional LysR family regulator</fullName>
    </submittedName>
</protein>
<dbReference type="PANTHER" id="PTHR30537:SF66">
    <property type="entry name" value="IRON-REGULATED VIRULENCE REGULATORY PROTEIN IRGB"/>
    <property type="match status" value="1"/>
</dbReference>
<dbReference type="SUPFAM" id="SSF53850">
    <property type="entry name" value="Periplasmic binding protein-like II"/>
    <property type="match status" value="1"/>
</dbReference>
<evidence type="ECO:0000313" key="6">
    <source>
        <dbReference type="EMBL" id="MDR6529798.1"/>
    </source>
</evidence>
<comment type="similarity">
    <text evidence="1">Belongs to the LysR transcriptional regulatory family.</text>
</comment>
<evidence type="ECO:0000256" key="3">
    <source>
        <dbReference type="ARBA" id="ARBA00023125"/>
    </source>
</evidence>
<dbReference type="PANTHER" id="PTHR30537">
    <property type="entry name" value="HTH-TYPE TRANSCRIPTIONAL REGULATOR"/>
    <property type="match status" value="1"/>
</dbReference>
<dbReference type="CDD" id="cd08422">
    <property type="entry name" value="PBP2_CrgA_like"/>
    <property type="match status" value="1"/>
</dbReference>
<dbReference type="InterPro" id="IPR036388">
    <property type="entry name" value="WH-like_DNA-bd_sf"/>
</dbReference>
<gene>
    <name evidence="6" type="ORF">J2800_000522</name>
</gene>
<proteinExistence type="inferred from homology"/>
<keyword evidence="3 6" id="KW-0238">DNA-binding</keyword>
<sequence>MSQAYNHRDGADRGLNNLKRMAYFAEVVETGSFTAAADRLGITKAVVSQQVAKLERAFETTLLVRTTRSVRPTEEGRAFYERCARVLSEAEEAFDGLEADDRAPTGLLRLTAPFDYGVAVVVPAIAEFHRRFPACTADLVISDRTLDPVEKDMELAIRVGWLTDSALRARRIGSFQQILVASPALAASLGDGAEPGHIADLPFVANSVLRDPLGWTFSNGEGQQRSVRVSAALAIDATLGVLEAVRAGVGLSILPDYAVQADLASGRLIRVLPAWSLESGGIYAVTPATRFRRARVTAFLDILVAWERRRAQAQ</sequence>
<accession>A0ABU1MUN7</accession>
<dbReference type="InterPro" id="IPR058163">
    <property type="entry name" value="LysR-type_TF_proteobact-type"/>
</dbReference>
<evidence type="ECO:0000313" key="7">
    <source>
        <dbReference type="Proteomes" id="UP001262754"/>
    </source>
</evidence>
<dbReference type="InterPro" id="IPR036390">
    <property type="entry name" value="WH_DNA-bd_sf"/>
</dbReference>
<comment type="caution">
    <text evidence="6">The sequence shown here is derived from an EMBL/GenBank/DDBJ whole genome shotgun (WGS) entry which is preliminary data.</text>
</comment>
<dbReference type="InterPro" id="IPR005119">
    <property type="entry name" value="LysR_subst-bd"/>
</dbReference>
<reference evidence="6 7" key="1">
    <citation type="submission" date="2023-07" db="EMBL/GenBank/DDBJ databases">
        <title>Sorghum-associated microbial communities from plants grown in Nebraska, USA.</title>
        <authorList>
            <person name="Schachtman D."/>
        </authorList>
    </citation>
    <scope>NUCLEOTIDE SEQUENCE [LARGE SCALE GENOMIC DNA]</scope>
    <source>
        <strain evidence="6 7">DS2154</strain>
    </source>
</reference>
<dbReference type="Pfam" id="PF03466">
    <property type="entry name" value="LysR_substrate"/>
    <property type="match status" value="1"/>
</dbReference>
<keyword evidence="2" id="KW-0805">Transcription regulation</keyword>
<dbReference type="Proteomes" id="UP001262754">
    <property type="component" value="Unassembled WGS sequence"/>
</dbReference>
<organism evidence="6 7">
    <name type="scientific">Caulobacter rhizosphaerae</name>
    <dbReference type="NCBI Taxonomy" id="2010972"/>
    <lineage>
        <taxon>Bacteria</taxon>
        <taxon>Pseudomonadati</taxon>
        <taxon>Pseudomonadota</taxon>
        <taxon>Alphaproteobacteria</taxon>
        <taxon>Caulobacterales</taxon>
        <taxon>Caulobacteraceae</taxon>
        <taxon>Caulobacter</taxon>
    </lineage>
</organism>
<dbReference type="EMBL" id="JAVDRL010000002">
    <property type="protein sequence ID" value="MDR6529798.1"/>
    <property type="molecule type" value="Genomic_DNA"/>
</dbReference>
<evidence type="ECO:0000256" key="4">
    <source>
        <dbReference type="ARBA" id="ARBA00023163"/>
    </source>
</evidence>
<name>A0ABU1MUN7_9CAUL</name>
<dbReference type="RefSeq" id="WP_310029015.1">
    <property type="nucleotide sequence ID" value="NZ_JAVDRL010000002.1"/>
</dbReference>
<dbReference type="InterPro" id="IPR000847">
    <property type="entry name" value="LysR_HTH_N"/>
</dbReference>
<dbReference type="Gene3D" id="3.40.190.290">
    <property type="match status" value="1"/>
</dbReference>
<dbReference type="GO" id="GO:0003677">
    <property type="term" value="F:DNA binding"/>
    <property type="evidence" value="ECO:0007669"/>
    <property type="project" value="UniProtKB-KW"/>
</dbReference>
<dbReference type="Gene3D" id="1.10.10.10">
    <property type="entry name" value="Winged helix-like DNA-binding domain superfamily/Winged helix DNA-binding domain"/>
    <property type="match status" value="1"/>
</dbReference>
<dbReference type="SUPFAM" id="SSF46785">
    <property type="entry name" value="Winged helix' DNA-binding domain"/>
    <property type="match status" value="1"/>
</dbReference>
<keyword evidence="7" id="KW-1185">Reference proteome</keyword>
<evidence type="ECO:0000256" key="2">
    <source>
        <dbReference type="ARBA" id="ARBA00023015"/>
    </source>
</evidence>
<keyword evidence="4" id="KW-0804">Transcription</keyword>
<dbReference type="Pfam" id="PF00126">
    <property type="entry name" value="HTH_1"/>
    <property type="match status" value="1"/>
</dbReference>